<dbReference type="GO" id="GO:0005829">
    <property type="term" value="C:cytosol"/>
    <property type="evidence" value="ECO:0007669"/>
    <property type="project" value="TreeGrafter"/>
</dbReference>
<dbReference type="SMART" id="SM00382">
    <property type="entry name" value="AAA"/>
    <property type="match status" value="1"/>
</dbReference>
<evidence type="ECO:0000259" key="7">
    <source>
        <dbReference type="PROSITE" id="PS50163"/>
    </source>
</evidence>
<dbReference type="InterPro" id="IPR023400">
    <property type="entry name" value="RecA_C_sf"/>
</dbReference>
<dbReference type="Pfam" id="PF00154">
    <property type="entry name" value="RecA_N"/>
    <property type="match status" value="1"/>
</dbReference>
<dbReference type="AlphaFoldDB" id="A0A3B0X6P9"/>
<dbReference type="InterPro" id="IPR027417">
    <property type="entry name" value="P-loop_NTPase"/>
</dbReference>
<organism evidence="8">
    <name type="scientific">hydrothermal vent metagenome</name>
    <dbReference type="NCBI Taxonomy" id="652676"/>
    <lineage>
        <taxon>unclassified sequences</taxon>
        <taxon>metagenomes</taxon>
        <taxon>ecological metagenomes</taxon>
    </lineage>
</organism>
<name>A0A3B0X6P9_9ZZZZ</name>
<dbReference type="GO" id="GO:0140664">
    <property type="term" value="F:ATP-dependent DNA damage sensor activity"/>
    <property type="evidence" value="ECO:0007669"/>
    <property type="project" value="InterPro"/>
</dbReference>
<reference evidence="8" key="1">
    <citation type="submission" date="2018-06" db="EMBL/GenBank/DDBJ databases">
        <authorList>
            <person name="Zhirakovskaya E."/>
        </authorList>
    </citation>
    <scope>NUCLEOTIDE SEQUENCE</scope>
</reference>
<dbReference type="PROSITE" id="PS50162">
    <property type="entry name" value="RECA_2"/>
    <property type="match status" value="1"/>
</dbReference>
<gene>
    <name evidence="8" type="ORF">MNBD_GAMMA08-849</name>
</gene>
<dbReference type="PROSITE" id="PS00321">
    <property type="entry name" value="RECA_1"/>
    <property type="match status" value="1"/>
</dbReference>
<dbReference type="InterPro" id="IPR013765">
    <property type="entry name" value="DNA_recomb/repair_RecA"/>
</dbReference>
<dbReference type="InterPro" id="IPR020588">
    <property type="entry name" value="RecA_ATP-bd"/>
</dbReference>
<evidence type="ECO:0000313" key="8">
    <source>
        <dbReference type="EMBL" id="VAW58557.1"/>
    </source>
</evidence>
<evidence type="ECO:0000256" key="2">
    <source>
        <dbReference type="ARBA" id="ARBA00022741"/>
    </source>
</evidence>
<dbReference type="PROSITE" id="PS50163">
    <property type="entry name" value="RECA_3"/>
    <property type="match status" value="1"/>
</dbReference>
<evidence type="ECO:0000256" key="4">
    <source>
        <dbReference type="ARBA" id="ARBA00023125"/>
    </source>
</evidence>
<feature type="domain" description="RecA family profile 2" evidence="7">
    <location>
        <begin position="199"/>
        <end position="272"/>
    </location>
</feature>
<evidence type="ECO:0000256" key="1">
    <source>
        <dbReference type="ARBA" id="ARBA00009391"/>
    </source>
</evidence>
<dbReference type="InterPro" id="IPR020584">
    <property type="entry name" value="DNA_recomb/repair_RecA_CS"/>
</dbReference>
<dbReference type="Pfam" id="PF21096">
    <property type="entry name" value="RecA_C"/>
    <property type="match status" value="1"/>
</dbReference>
<protein>
    <submittedName>
        <fullName evidence="8">RecA protein</fullName>
    </submittedName>
</protein>
<evidence type="ECO:0000259" key="6">
    <source>
        <dbReference type="PROSITE" id="PS50162"/>
    </source>
</evidence>
<dbReference type="GO" id="GO:0006310">
    <property type="term" value="P:DNA recombination"/>
    <property type="evidence" value="ECO:0007669"/>
    <property type="project" value="UniProtKB-KW"/>
</dbReference>
<dbReference type="InterPro" id="IPR049428">
    <property type="entry name" value="RecA-like_N"/>
</dbReference>
<evidence type="ECO:0000256" key="5">
    <source>
        <dbReference type="ARBA" id="ARBA00023172"/>
    </source>
</evidence>
<dbReference type="SUPFAM" id="SSF54752">
    <property type="entry name" value="RecA protein, C-terminal domain"/>
    <property type="match status" value="1"/>
</dbReference>
<sequence length="358" mass="38548">MDDNKKKALSAALSQIEKQFGKGSVMRMGDSVGSEIESISTGSIALDVALGIGGLPKGRVVEIYGPESSGKTTLTLQVIAEAQKAGGTCAFVDAEHALDPSYAEKLGVNVDELLVSQPDTGEQALEITDMLVRSGAVSVLVIDSVAALTPKAEIEGDMGDSHMGLQARLLSQALRKLTGNIKRSNTLVIFINQLRMKIGVMFGNPETTTGGNALKFYSSVRLDIRRIGAIKRGEEIIGNETKVKVVKNKVAPPFKTINFEILYGEGISHEGEIIDMGVNCNIIDKAGAWYSYNGDRIGQGKDKVRKFMKENPAIADEIEAKIRAELMPSKEEIAKAAEKEKSKEVEVLAEVPEKALEK</sequence>
<dbReference type="NCBIfam" id="TIGR02012">
    <property type="entry name" value="tigrfam_recA"/>
    <property type="match status" value="1"/>
</dbReference>
<dbReference type="InterPro" id="IPR049261">
    <property type="entry name" value="RecA-like_C"/>
</dbReference>
<dbReference type="GO" id="GO:0005524">
    <property type="term" value="F:ATP binding"/>
    <property type="evidence" value="ECO:0007669"/>
    <property type="project" value="UniProtKB-KW"/>
</dbReference>
<dbReference type="InterPro" id="IPR003593">
    <property type="entry name" value="AAA+_ATPase"/>
</dbReference>
<dbReference type="GO" id="GO:0006281">
    <property type="term" value="P:DNA repair"/>
    <property type="evidence" value="ECO:0007669"/>
    <property type="project" value="InterPro"/>
</dbReference>
<dbReference type="Gene3D" id="3.40.50.300">
    <property type="entry name" value="P-loop containing nucleotide triphosphate hydrolases"/>
    <property type="match status" value="1"/>
</dbReference>
<comment type="similarity">
    <text evidence="1">Belongs to the RecA family.</text>
</comment>
<proteinExistence type="inferred from homology"/>
<dbReference type="GO" id="GO:0003697">
    <property type="term" value="F:single-stranded DNA binding"/>
    <property type="evidence" value="ECO:0007669"/>
    <property type="project" value="InterPro"/>
</dbReference>
<feature type="domain" description="RecA family profile 1" evidence="6">
    <location>
        <begin position="35"/>
        <end position="194"/>
    </location>
</feature>
<evidence type="ECO:0000256" key="3">
    <source>
        <dbReference type="ARBA" id="ARBA00022840"/>
    </source>
</evidence>
<keyword evidence="3" id="KW-0067">ATP-binding</keyword>
<dbReference type="EMBL" id="UOFH01000017">
    <property type="protein sequence ID" value="VAW58557.1"/>
    <property type="molecule type" value="Genomic_DNA"/>
</dbReference>
<dbReference type="InterPro" id="IPR020587">
    <property type="entry name" value="RecA_monomer-monomer_interface"/>
</dbReference>
<keyword evidence="5" id="KW-0233">DNA recombination</keyword>
<dbReference type="PANTHER" id="PTHR45900:SF1">
    <property type="entry name" value="MITOCHONDRIAL DNA REPAIR PROTEIN RECA HOMOLOG-RELATED"/>
    <property type="match status" value="1"/>
</dbReference>
<dbReference type="HAMAP" id="MF_00268">
    <property type="entry name" value="RecA"/>
    <property type="match status" value="1"/>
</dbReference>
<keyword evidence="2" id="KW-0547">Nucleotide-binding</keyword>
<dbReference type="CDD" id="cd00983">
    <property type="entry name" value="RecA"/>
    <property type="match status" value="1"/>
</dbReference>
<dbReference type="PRINTS" id="PR00142">
    <property type="entry name" value="RECA"/>
</dbReference>
<accession>A0A3B0X6P9</accession>
<keyword evidence="4" id="KW-0238">DNA-binding</keyword>
<dbReference type="FunFam" id="3.40.50.300:FF:000087">
    <property type="entry name" value="Recombinase RecA"/>
    <property type="match status" value="1"/>
</dbReference>
<dbReference type="PANTHER" id="PTHR45900">
    <property type="entry name" value="RECA"/>
    <property type="match status" value="1"/>
</dbReference>
<dbReference type="SUPFAM" id="SSF52540">
    <property type="entry name" value="P-loop containing nucleoside triphosphate hydrolases"/>
    <property type="match status" value="1"/>
</dbReference>